<dbReference type="EMBL" id="AMCI01007571">
    <property type="protein sequence ID" value="EJW92385.1"/>
    <property type="molecule type" value="Genomic_DNA"/>
</dbReference>
<feature type="non-terminal residue" evidence="2">
    <location>
        <position position="1"/>
    </location>
</feature>
<dbReference type="InterPro" id="IPR025997">
    <property type="entry name" value="SBP_2_dom"/>
</dbReference>
<reference evidence="2" key="1">
    <citation type="journal article" date="2012" name="PLoS ONE">
        <title>Gene sets for utilization of primary and secondary nutrition supplies in the distal gut of endangered iberian lynx.</title>
        <authorList>
            <person name="Alcaide M."/>
            <person name="Messina E."/>
            <person name="Richter M."/>
            <person name="Bargiela R."/>
            <person name="Peplies J."/>
            <person name="Huws S.A."/>
            <person name="Newbold C.J."/>
            <person name="Golyshin P.N."/>
            <person name="Simon M.A."/>
            <person name="Lopez G."/>
            <person name="Yakimov M.M."/>
            <person name="Ferrer M."/>
        </authorList>
    </citation>
    <scope>NUCLEOTIDE SEQUENCE</scope>
</reference>
<dbReference type="Pfam" id="PF13407">
    <property type="entry name" value="Peripla_BP_4"/>
    <property type="match status" value="1"/>
</dbReference>
<dbReference type="AlphaFoldDB" id="J9BXT6"/>
<dbReference type="Gene3D" id="3.40.50.2300">
    <property type="match status" value="2"/>
</dbReference>
<feature type="non-terminal residue" evidence="2">
    <location>
        <position position="174"/>
    </location>
</feature>
<evidence type="ECO:0000313" key="2">
    <source>
        <dbReference type="EMBL" id="EJW92385.1"/>
    </source>
</evidence>
<evidence type="ECO:0000259" key="1">
    <source>
        <dbReference type="Pfam" id="PF13407"/>
    </source>
</evidence>
<protein>
    <submittedName>
        <fullName evidence="2">Protein containing Periplasmic binding protein/LacI transcriptional regulator domain protein</fullName>
    </submittedName>
</protein>
<proteinExistence type="predicted"/>
<comment type="caution">
    <text evidence="2">The sequence shown here is derived from an EMBL/GenBank/DDBJ whole genome shotgun (WGS) entry which is preliminary data.</text>
</comment>
<feature type="domain" description="Periplasmic binding protein" evidence="1">
    <location>
        <begin position="8"/>
        <end position="131"/>
    </location>
</feature>
<accession>J9BXT6</accession>
<organism evidence="2">
    <name type="scientific">gut metagenome</name>
    <dbReference type="NCBI Taxonomy" id="749906"/>
    <lineage>
        <taxon>unclassified sequences</taxon>
        <taxon>metagenomes</taxon>
        <taxon>organismal metagenomes</taxon>
    </lineage>
</organism>
<dbReference type="InterPro" id="IPR028082">
    <property type="entry name" value="Peripla_BP_I"/>
</dbReference>
<dbReference type="SUPFAM" id="SSF53822">
    <property type="entry name" value="Periplasmic binding protein-like I"/>
    <property type="match status" value="1"/>
</dbReference>
<gene>
    <name evidence="2" type="ORF">EVA_19508</name>
</gene>
<name>J9BXT6_9ZZZZ</name>
<sequence length="174" mass="19675">TEETMTLEEQKQLIEQEISKGTDGLIVQPVPGEDTEKMLKKLEKRVPIILVESVAAKNQENSLFPVVEPQHYEMGFALAKELLKDYNNNVTGKTFGLFSEDRDTEAIMERERGFKDALEMTGGEIRWCASEDLEEQEEVDFVIALDDKSLIHVGSAASMNHLYGSLVYGIRKIH</sequence>